<gene>
    <name evidence="3" type="ORF">IOQ59_18870</name>
</gene>
<dbReference type="PANTHER" id="PTHR43968">
    <property type="match status" value="1"/>
</dbReference>
<evidence type="ECO:0000313" key="3">
    <source>
        <dbReference type="EMBL" id="MBE9399329.1"/>
    </source>
</evidence>
<dbReference type="EMBL" id="JADEYS010000025">
    <property type="protein sequence ID" value="MBE9399329.1"/>
    <property type="molecule type" value="Genomic_DNA"/>
</dbReference>
<dbReference type="PANTHER" id="PTHR43968:SF6">
    <property type="entry name" value="GLUTATHIONE S-TRANSFERASE OMEGA"/>
    <property type="match status" value="1"/>
</dbReference>
<dbReference type="Gene3D" id="1.20.1050.10">
    <property type="match status" value="1"/>
</dbReference>
<evidence type="ECO:0000313" key="4">
    <source>
        <dbReference type="Proteomes" id="UP000640333"/>
    </source>
</evidence>
<dbReference type="Gene3D" id="3.40.30.10">
    <property type="entry name" value="Glutaredoxin"/>
    <property type="match status" value="1"/>
</dbReference>
<reference evidence="3" key="1">
    <citation type="submission" date="2020-10" db="EMBL/GenBank/DDBJ databases">
        <title>Bacterium isolated from coastal waters sediment.</title>
        <authorList>
            <person name="Chen R.-J."/>
            <person name="Lu D.-C."/>
            <person name="Zhu K.-L."/>
            <person name="Du Z.-J."/>
        </authorList>
    </citation>
    <scope>NUCLEOTIDE SEQUENCE</scope>
    <source>
        <strain evidence="3">N1Y112</strain>
    </source>
</reference>
<dbReference type="InterPro" id="IPR050983">
    <property type="entry name" value="GST_Omega/HSP26"/>
</dbReference>
<accession>A0A8J7K0M4</accession>
<dbReference type="InterPro" id="IPR004046">
    <property type="entry name" value="GST_C"/>
</dbReference>
<dbReference type="InterPro" id="IPR036249">
    <property type="entry name" value="Thioredoxin-like_sf"/>
</dbReference>
<dbReference type="CDD" id="cd00570">
    <property type="entry name" value="GST_N_family"/>
    <property type="match status" value="1"/>
</dbReference>
<dbReference type="RefSeq" id="WP_193955024.1">
    <property type="nucleotide sequence ID" value="NZ_JADEYS010000025.1"/>
</dbReference>
<dbReference type="InterPro" id="IPR010987">
    <property type="entry name" value="Glutathione-S-Trfase_C-like"/>
</dbReference>
<dbReference type="Pfam" id="PF13409">
    <property type="entry name" value="GST_N_2"/>
    <property type="match status" value="1"/>
</dbReference>
<feature type="domain" description="GST N-terminal" evidence="1">
    <location>
        <begin position="1"/>
        <end position="81"/>
    </location>
</feature>
<dbReference type="Proteomes" id="UP000640333">
    <property type="component" value="Unassembled WGS sequence"/>
</dbReference>
<dbReference type="InterPro" id="IPR040079">
    <property type="entry name" value="Glutathione_S-Trfase"/>
</dbReference>
<proteinExistence type="predicted"/>
<dbReference type="PROSITE" id="PS50404">
    <property type="entry name" value="GST_NTER"/>
    <property type="match status" value="1"/>
</dbReference>
<dbReference type="AlphaFoldDB" id="A0A8J7K0M4"/>
<dbReference type="GO" id="GO:0005737">
    <property type="term" value="C:cytoplasm"/>
    <property type="evidence" value="ECO:0007669"/>
    <property type="project" value="TreeGrafter"/>
</dbReference>
<organism evidence="3 4">
    <name type="scientific">Pontibacterium sinense</name>
    <dbReference type="NCBI Taxonomy" id="2781979"/>
    <lineage>
        <taxon>Bacteria</taxon>
        <taxon>Pseudomonadati</taxon>
        <taxon>Pseudomonadota</taxon>
        <taxon>Gammaproteobacteria</taxon>
        <taxon>Oceanospirillales</taxon>
        <taxon>Oceanospirillaceae</taxon>
        <taxon>Pontibacterium</taxon>
    </lineage>
</organism>
<dbReference type="SFLD" id="SFLDS00019">
    <property type="entry name" value="Glutathione_Transferase_(cytos"/>
    <property type="match status" value="1"/>
</dbReference>
<sequence>MITLYTHIMSPCAQKVRIVLAEKDLPWTAHPIDLPNKENLQSWYLALNPLGVVPTLVHNDQPVIESSVICEYLEDAFPQPALRSADPAQIARMRVWLKHIDNKLHPSCGALQWPLVMRPGLMAKSDEEQQRLIDQIPEAPRRERQRRLLAQGLEAPDVAGAVKVYHDTIVQMEKTLQQQPWLSGQEFGISDCATAPYFQTLIQFDWLSMLEGFPEVSAWLDRITERPSFQKAVSEDFDPGLLADLNTRGRDAWPVIAKHLKANI</sequence>
<dbReference type="SFLD" id="SFLDG00358">
    <property type="entry name" value="Main_(cytGST)"/>
    <property type="match status" value="1"/>
</dbReference>
<evidence type="ECO:0000259" key="1">
    <source>
        <dbReference type="PROSITE" id="PS50404"/>
    </source>
</evidence>
<name>A0A8J7K0M4_9GAMM</name>
<dbReference type="InterPro" id="IPR004045">
    <property type="entry name" value="Glutathione_S-Trfase_N"/>
</dbReference>
<comment type="caution">
    <text evidence="3">The sequence shown here is derived from an EMBL/GenBank/DDBJ whole genome shotgun (WGS) entry which is preliminary data.</text>
</comment>
<dbReference type="Pfam" id="PF00043">
    <property type="entry name" value="GST_C"/>
    <property type="match status" value="1"/>
</dbReference>
<dbReference type="PROSITE" id="PS50405">
    <property type="entry name" value="GST_CTER"/>
    <property type="match status" value="1"/>
</dbReference>
<evidence type="ECO:0000259" key="2">
    <source>
        <dbReference type="PROSITE" id="PS50405"/>
    </source>
</evidence>
<protein>
    <submittedName>
        <fullName evidence="3">Glutathione S-transferase family protein</fullName>
    </submittedName>
</protein>
<dbReference type="InterPro" id="IPR036282">
    <property type="entry name" value="Glutathione-S-Trfase_C_sf"/>
</dbReference>
<dbReference type="SUPFAM" id="SSF52833">
    <property type="entry name" value="Thioredoxin-like"/>
    <property type="match status" value="1"/>
</dbReference>
<dbReference type="SUPFAM" id="SSF47616">
    <property type="entry name" value="GST C-terminal domain-like"/>
    <property type="match status" value="1"/>
</dbReference>
<keyword evidence="4" id="KW-1185">Reference proteome</keyword>
<feature type="domain" description="GST C-terminal" evidence="2">
    <location>
        <begin position="86"/>
        <end position="255"/>
    </location>
</feature>